<proteinExistence type="predicted"/>
<keyword evidence="1" id="KW-1133">Transmembrane helix</keyword>
<dbReference type="Proteomes" id="UP001266305">
    <property type="component" value="Unassembled WGS sequence"/>
</dbReference>
<evidence type="ECO:0000256" key="1">
    <source>
        <dbReference type="SAM" id="Phobius"/>
    </source>
</evidence>
<keyword evidence="1" id="KW-0472">Membrane</keyword>
<evidence type="ECO:0000313" key="3">
    <source>
        <dbReference type="Proteomes" id="UP001266305"/>
    </source>
</evidence>
<comment type="caution">
    <text evidence="2">The sequence shown here is derived from an EMBL/GenBank/DDBJ whole genome shotgun (WGS) entry which is preliminary data.</text>
</comment>
<keyword evidence="3" id="KW-1185">Reference proteome</keyword>
<gene>
    <name evidence="2" type="ORF">P7K49_018481</name>
</gene>
<protein>
    <submittedName>
        <fullName evidence="2">Uncharacterized protein</fullName>
    </submittedName>
</protein>
<sequence>MDYSLDITPPSKISVLGLQSDALKEECLGSTRPSKDLGIHLSSLACVVFYGQMTTFLRLLISSTEDTF</sequence>
<evidence type="ECO:0000313" key="2">
    <source>
        <dbReference type="EMBL" id="KAK2104625.1"/>
    </source>
</evidence>
<organism evidence="2 3">
    <name type="scientific">Saguinus oedipus</name>
    <name type="common">Cotton-top tamarin</name>
    <name type="synonym">Oedipomidas oedipus</name>
    <dbReference type="NCBI Taxonomy" id="9490"/>
    <lineage>
        <taxon>Eukaryota</taxon>
        <taxon>Metazoa</taxon>
        <taxon>Chordata</taxon>
        <taxon>Craniata</taxon>
        <taxon>Vertebrata</taxon>
        <taxon>Euteleostomi</taxon>
        <taxon>Mammalia</taxon>
        <taxon>Eutheria</taxon>
        <taxon>Euarchontoglires</taxon>
        <taxon>Primates</taxon>
        <taxon>Haplorrhini</taxon>
        <taxon>Platyrrhini</taxon>
        <taxon>Cebidae</taxon>
        <taxon>Callitrichinae</taxon>
        <taxon>Saguinus</taxon>
    </lineage>
</organism>
<dbReference type="EMBL" id="JASSZA010000008">
    <property type="protein sequence ID" value="KAK2104625.1"/>
    <property type="molecule type" value="Genomic_DNA"/>
</dbReference>
<accession>A0ABQ9V6G3</accession>
<reference evidence="2 3" key="1">
    <citation type="submission" date="2023-05" db="EMBL/GenBank/DDBJ databases">
        <title>B98-5 Cell Line De Novo Hybrid Assembly: An Optical Mapping Approach.</title>
        <authorList>
            <person name="Kananen K."/>
            <person name="Auerbach J.A."/>
            <person name="Kautto E."/>
            <person name="Blachly J.S."/>
        </authorList>
    </citation>
    <scope>NUCLEOTIDE SEQUENCE [LARGE SCALE GENOMIC DNA]</scope>
    <source>
        <strain evidence="2">B95-8</strain>
        <tissue evidence="2">Cell line</tissue>
    </source>
</reference>
<feature type="transmembrane region" description="Helical" evidence="1">
    <location>
        <begin position="39"/>
        <end position="61"/>
    </location>
</feature>
<keyword evidence="1" id="KW-0812">Transmembrane</keyword>
<name>A0ABQ9V6G3_SAGOE</name>